<evidence type="ECO:0000259" key="1">
    <source>
        <dbReference type="PROSITE" id="PS50181"/>
    </source>
</evidence>
<dbReference type="VEuPathDB" id="FungiDB:PHYBLDRAFT_73419"/>
<gene>
    <name evidence="2" type="ORF">PHYBLDRAFT_73419</name>
</gene>
<dbReference type="Proteomes" id="UP000077315">
    <property type="component" value="Unassembled WGS sequence"/>
</dbReference>
<proteinExistence type="predicted"/>
<dbReference type="SMART" id="SM00256">
    <property type="entry name" value="FBOX"/>
    <property type="match status" value="2"/>
</dbReference>
<reference evidence="3" key="1">
    <citation type="submission" date="2015-06" db="EMBL/GenBank/DDBJ databases">
        <title>Expansion of signal transduction pathways in fungi by whole-genome duplication.</title>
        <authorList>
            <consortium name="DOE Joint Genome Institute"/>
            <person name="Corrochano L.M."/>
            <person name="Kuo A."/>
            <person name="Marcet-Houben M."/>
            <person name="Polaino S."/>
            <person name="Salamov A."/>
            <person name="Villalobos J.M."/>
            <person name="Alvarez M.I."/>
            <person name="Avalos J."/>
            <person name="Benito E.P."/>
            <person name="Benoit I."/>
            <person name="Burger G."/>
            <person name="Camino L.P."/>
            <person name="Canovas D."/>
            <person name="Cerda-Olmedo E."/>
            <person name="Cheng J.-F."/>
            <person name="Dominguez A."/>
            <person name="Elias M."/>
            <person name="Eslava A.P."/>
            <person name="Glaser F."/>
            <person name="Grimwood J."/>
            <person name="Gutierrez G."/>
            <person name="Heitman J."/>
            <person name="Henrissat B."/>
            <person name="Iturriaga E.A."/>
            <person name="Lang B.F."/>
            <person name="Lavin J.L."/>
            <person name="Lee S."/>
            <person name="Li W."/>
            <person name="Lindquist E."/>
            <person name="Lopez-Garcia S."/>
            <person name="Luque E.M."/>
            <person name="Marcos A.T."/>
            <person name="Martin J."/>
            <person name="McCluskey K."/>
            <person name="Medina H.R."/>
            <person name="Miralles-Duran A."/>
            <person name="Miyazaki A."/>
            <person name="Munoz-Torres E."/>
            <person name="Oguiza J.A."/>
            <person name="Ohm R."/>
            <person name="Olmedo M."/>
            <person name="Orejas M."/>
            <person name="Ortiz-Castellanos L."/>
            <person name="Pisabarro A.G."/>
            <person name="Rodriguez-Romero J."/>
            <person name="Ruiz-Herrera J."/>
            <person name="Ruiz-Vazquez R."/>
            <person name="Sanz C."/>
            <person name="Schackwitz W."/>
            <person name="Schmutz J."/>
            <person name="Shahriari M."/>
            <person name="Shelest E."/>
            <person name="Silva-Franco F."/>
            <person name="Soanes D."/>
            <person name="Syed K."/>
            <person name="Tagua V.G."/>
            <person name="Talbot N.J."/>
            <person name="Thon M."/>
            <person name="De vries R.P."/>
            <person name="Wiebenga A."/>
            <person name="Yadav J.S."/>
            <person name="Braun E.L."/>
            <person name="Baker S."/>
            <person name="Garre V."/>
            <person name="Horwitz B."/>
            <person name="Torres-Martinez S."/>
            <person name="Idnurm A."/>
            <person name="Herrera-Estrella A."/>
            <person name="Gabaldon T."/>
            <person name="Grigoriev I.V."/>
        </authorList>
    </citation>
    <scope>NUCLEOTIDE SEQUENCE [LARGE SCALE GENOMIC DNA]</scope>
    <source>
        <strain evidence="3">NRRL 1555(-)</strain>
    </source>
</reference>
<sequence length="1273" mass="149097">MRYSDLPFEILEHVSDYLSTNDKRSCSLTCKGWRYPFQKALWRYIRVKSYSGVQKLIRSIKKSQYVSTTYGLSVYSLRIYGSYLGIKTSDIEFSELFKHLPNLRCLHLELITYKRIYTDITSSDKIWTSLETLKIQWEYSSFEQEKINFFECIKACRMLQELEIRRGLRNELLYFSMNDFDNMPNNLKNLSSISVYINHNHDFLPTLDTIPNTAPVFSVASLNINWDEIRSSRNESWNIWSPLWLYYLGYKYPNLRSLRLNIKPPRMRVLNRDNSERTISLLRSNQNAFRHMETLDLIRDQDLELSKCILLELFIPLRVPLRHLTLDPGPLGDLNSSYSMDVIKVLESFSRTLQSFSARGFQLNLRDKDPSFKLYSYYPLLTNLCINNIDVYLDFGQLLDRCVALKELQFCAGTLVINPNTTTETSKQQQHGLQILTLRKCSGFIYEKTGCLLLNMPHTFLKTLTIGHIQYVPPYERTNVYNQSRLTLLSQLNDFPSSEDIGERKRNETDSEHHVLTSHRIAWIYTYYTFGPFENGRVKTTRLSKSGADIAFKYFQNFPPKCFFQTLEHKSLYDEEFDDMTRACELHKGYGQFKFGKIESVHVVNNTYFILLFNSPRSSSNILSFIKQVLIAPCIYLRSPPKAQVQPELPFEILAQIADRLSTDDKRSCALACKGLRHTFQRALWRYIRVHSYRGVQKLIDNIKRHQTVSTPYSLWVYSLRIYSSYSIAETSDIEFSELFKYLPNLRCLDLGPISYERIYTDITSSDKIWTSLETLKIQWEGNSYIHQRINFFEFINGCSKLRKLEIRKGSMNQLLEFSMKDFDNMHRHLKTLSSITVHVNPTSDFWTTLDTIPSTAPAFSVTSLNINWKQQRDRNGSWNSWNPLWLYYFGYKYPNLRSLRLNSRTMWPSTLIMDKRETMISLFRSNPNAFQHLETFDFKHDIYFKLSRFILWEVFRELRVPLRHLTLDPTQLGELDASYSMDVNKVLESFSKTLQSFSVQGFECISGVPNPIFGLYSYHPLLTNLCISSIDVTLDIVNLLDKCVALKQLKFCAGTLVIDPNTTTETSKQQQHGLQILTLRKCSVAFEVFNYVSSRCRCLKQMTLYTLHIKGSICKITGCLLLDMPHTFLKTLNVGQLRYGPSYEETNVYDHSRLTLLSQLNDVSLTDEKTKRDTNEIDPEHPALTSQRIDWLYTYNASPHYKYKRVKTTKLSKSGANIAFEYYQRFQSEKVLQNLKHQCLCNREIDYMEREYELNKGYGQLKFGKVESSRVI</sequence>
<dbReference type="InParanoid" id="A0A163BGZ9"/>
<dbReference type="SUPFAM" id="SSF52047">
    <property type="entry name" value="RNI-like"/>
    <property type="match status" value="2"/>
</dbReference>
<keyword evidence="3" id="KW-1185">Reference proteome</keyword>
<dbReference type="PANTHER" id="PTHR16134">
    <property type="entry name" value="F-BOX/TPR REPEAT PROTEIN POF3"/>
    <property type="match status" value="1"/>
</dbReference>
<organism evidence="2 3">
    <name type="scientific">Phycomyces blakesleeanus (strain ATCC 8743b / DSM 1359 / FGSC 10004 / NBRC 33097 / NRRL 1555)</name>
    <dbReference type="NCBI Taxonomy" id="763407"/>
    <lineage>
        <taxon>Eukaryota</taxon>
        <taxon>Fungi</taxon>
        <taxon>Fungi incertae sedis</taxon>
        <taxon>Mucoromycota</taxon>
        <taxon>Mucoromycotina</taxon>
        <taxon>Mucoromycetes</taxon>
        <taxon>Mucorales</taxon>
        <taxon>Phycomycetaceae</taxon>
        <taxon>Phycomyces</taxon>
    </lineage>
</organism>
<dbReference type="Gene3D" id="3.80.10.10">
    <property type="entry name" value="Ribonuclease Inhibitor"/>
    <property type="match status" value="1"/>
</dbReference>
<dbReference type="Pfam" id="PF00646">
    <property type="entry name" value="F-box"/>
    <property type="match status" value="1"/>
</dbReference>
<dbReference type="Pfam" id="PF12937">
    <property type="entry name" value="F-box-like"/>
    <property type="match status" value="1"/>
</dbReference>
<dbReference type="RefSeq" id="XP_018299571.1">
    <property type="nucleotide sequence ID" value="XM_018442850.1"/>
</dbReference>
<dbReference type="PANTHER" id="PTHR16134:SF119">
    <property type="entry name" value="AT02038P-RELATED"/>
    <property type="match status" value="1"/>
</dbReference>
<protein>
    <recommendedName>
        <fullName evidence="1">F-box domain-containing protein</fullName>
    </recommendedName>
</protein>
<dbReference type="SUPFAM" id="SSF81383">
    <property type="entry name" value="F-box domain"/>
    <property type="match status" value="2"/>
</dbReference>
<dbReference type="AlphaFoldDB" id="A0A163BGZ9"/>
<dbReference type="GeneID" id="29003756"/>
<dbReference type="OrthoDB" id="2253782at2759"/>
<dbReference type="InterPro" id="IPR036047">
    <property type="entry name" value="F-box-like_dom_sf"/>
</dbReference>
<dbReference type="InterPro" id="IPR032675">
    <property type="entry name" value="LRR_dom_sf"/>
</dbReference>
<evidence type="ECO:0000313" key="3">
    <source>
        <dbReference type="Proteomes" id="UP000077315"/>
    </source>
</evidence>
<feature type="domain" description="F-box" evidence="1">
    <location>
        <begin position="1"/>
        <end position="45"/>
    </location>
</feature>
<dbReference type="InterPro" id="IPR001810">
    <property type="entry name" value="F-box_dom"/>
</dbReference>
<dbReference type="PROSITE" id="PS50181">
    <property type="entry name" value="FBOX"/>
    <property type="match status" value="1"/>
</dbReference>
<evidence type="ECO:0000313" key="2">
    <source>
        <dbReference type="EMBL" id="OAD81531.1"/>
    </source>
</evidence>
<name>A0A163BGZ9_PHYB8</name>
<accession>A0A163BGZ9</accession>
<dbReference type="EMBL" id="KV440971">
    <property type="protein sequence ID" value="OAD81531.1"/>
    <property type="molecule type" value="Genomic_DNA"/>
</dbReference>